<dbReference type="EMBL" id="JAUMIS010000002">
    <property type="protein sequence ID" value="MDO3722668.1"/>
    <property type="molecule type" value="Genomic_DNA"/>
</dbReference>
<name>A0ABT8W346_9GAMM</name>
<evidence type="ECO:0000313" key="5">
    <source>
        <dbReference type="Proteomes" id="UP001168640"/>
    </source>
</evidence>
<dbReference type="InterPro" id="IPR025110">
    <property type="entry name" value="AMP-bd_C"/>
</dbReference>
<dbReference type="CDD" id="cd04433">
    <property type="entry name" value="AFD_class_I"/>
    <property type="match status" value="1"/>
</dbReference>
<evidence type="ECO:0000259" key="3">
    <source>
        <dbReference type="Pfam" id="PF13193"/>
    </source>
</evidence>
<protein>
    <submittedName>
        <fullName evidence="4">Fatty acid--CoA ligase family protein</fullName>
    </submittedName>
</protein>
<evidence type="ECO:0000313" key="4">
    <source>
        <dbReference type="EMBL" id="MDO3722668.1"/>
    </source>
</evidence>
<dbReference type="Proteomes" id="UP001168640">
    <property type="component" value="Unassembled WGS sequence"/>
</dbReference>
<gene>
    <name evidence="4" type="ORF">QVZ43_13155</name>
</gene>
<keyword evidence="5" id="KW-1185">Reference proteome</keyword>
<dbReference type="PANTHER" id="PTHR43201:SF8">
    <property type="entry name" value="ACYL-COA SYNTHETASE FAMILY MEMBER 3"/>
    <property type="match status" value="1"/>
</dbReference>
<keyword evidence="4" id="KW-0436">Ligase</keyword>
<proteinExistence type="inferred from homology"/>
<dbReference type="RefSeq" id="WP_302910295.1">
    <property type="nucleotide sequence ID" value="NZ_JAUMIS010000002.1"/>
</dbReference>
<dbReference type="Pfam" id="PF00501">
    <property type="entry name" value="AMP-binding"/>
    <property type="match status" value="1"/>
</dbReference>
<reference evidence="4" key="1">
    <citation type="submission" date="2023-07" db="EMBL/GenBank/DDBJ databases">
        <title>Marinobacter sp. chi1 genome sequencing and assembly.</title>
        <authorList>
            <person name="Park S."/>
        </authorList>
    </citation>
    <scope>NUCLEOTIDE SEQUENCE</scope>
    <source>
        <strain evidence="4">Chi1</strain>
    </source>
</reference>
<dbReference type="Gene3D" id="3.30.300.30">
    <property type="match status" value="1"/>
</dbReference>
<dbReference type="Gene3D" id="3.40.50.12780">
    <property type="entry name" value="N-terminal domain of ligase-like"/>
    <property type="match status" value="1"/>
</dbReference>
<dbReference type="PANTHER" id="PTHR43201">
    <property type="entry name" value="ACYL-COA SYNTHETASE"/>
    <property type="match status" value="1"/>
</dbReference>
<comment type="caution">
    <text evidence="4">The sequence shown here is derived from an EMBL/GenBank/DDBJ whole genome shotgun (WGS) entry which is preliminary data.</text>
</comment>
<feature type="domain" description="AMP-binding enzyme C-terminal" evidence="3">
    <location>
        <begin position="364"/>
        <end position="433"/>
    </location>
</feature>
<dbReference type="InterPro" id="IPR042099">
    <property type="entry name" value="ANL_N_sf"/>
</dbReference>
<sequence length="448" mass="49759">MMIDFFMECLQASPEHEAVVSSEFSVTFAGLTRLISTYEEWLDNHRIAEGSVVSFSGDYSPGAIALFMALAKKRCIVIPLSQDSQKQFSEFRDIGETEYDVAVNDETLELTVTGRTAGHPIYAQLREARQPGLVLFSSGSTGKSKAIVQNLEKLMLKFRQPRKAMRMLIFLQLDHIGGVNSLLYSLANKGTTIVSDARTPDKVCQAVEQFRAEVLPTSPTFLNLLLLSKAYERFDLSSLKLITYGTEPMQESTLVKLGEVLPGATLQQTYGLSEVGILRSKSRSSNSIWMKVGGDEFKTKIVDGTLRIKAESGMLGYLNAPSPFDGDGYLDTGDLVEQDGEWIRILGRASEIINVGGLKVFPAEVESVLLDIPGVNDVVVYGIDHPITGKVVCAKFELAEVIALRELKKRVFQHCKDKLAPYKVPGKIIITDEPTFNQRFKRMRREKV</sequence>
<accession>A0ABT8W346</accession>
<comment type="similarity">
    <text evidence="1">Belongs to the ATP-dependent AMP-binding enzyme family.</text>
</comment>
<organism evidence="4 5">
    <name type="scientific">Marinobacter suaedae</name>
    <dbReference type="NCBI Taxonomy" id="3057675"/>
    <lineage>
        <taxon>Bacteria</taxon>
        <taxon>Pseudomonadati</taxon>
        <taxon>Pseudomonadota</taxon>
        <taxon>Gammaproteobacteria</taxon>
        <taxon>Pseudomonadales</taxon>
        <taxon>Marinobacteraceae</taxon>
        <taxon>Marinobacter</taxon>
    </lineage>
</organism>
<dbReference type="InterPro" id="IPR020845">
    <property type="entry name" value="AMP-binding_CS"/>
</dbReference>
<dbReference type="Pfam" id="PF13193">
    <property type="entry name" value="AMP-binding_C"/>
    <property type="match status" value="1"/>
</dbReference>
<dbReference type="InterPro" id="IPR045851">
    <property type="entry name" value="AMP-bd_C_sf"/>
</dbReference>
<dbReference type="GO" id="GO:0016874">
    <property type="term" value="F:ligase activity"/>
    <property type="evidence" value="ECO:0007669"/>
    <property type="project" value="UniProtKB-KW"/>
</dbReference>
<evidence type="ECO:0000256" key="1">
    <source>
        <dbReference type="ARBA" id="ARBA00006432"/>
    </source>
</evidence>
<dbReference type="SUPFAM" id="SSF56801">
    <property type="entry name" value="Acetyl-CoA synthetase-like"/>
    <property type="match status" value="1"/>
</dbReference>
<evidence type="ECO:0000259" key="2">
    <source>
        <dbReference type="Pfam" id="PF00501"/>
    </source>
</evidence>
<feature type="domain" description="AMP-dependent synthetase/ligase" evidence="2">
    <location>
        <begin position="120"/>
        <end position="278"/>
    </location>
</feature>
<dbReference type="PROSITE" id="PS00455">
    <property type="entry name" value="AMP_BINDING"/>
    <property type="match status" value="1"/>
</dbReference>
<dbReference type="InterPro" id="IPR000873">
    <property type="entry name" value="AMP-dep_synth/lig_dom"/>
</dbReference>